<dbReference type="Pfam" id="PF14441">
    <property type="entry name" value="OTT_1508_deam"/>
    <property type="match status" value="1"/>
</dbReference>
<dbReference type="EMBL" id="JABCKI010005962">
    <property type="protein sequence ID" value="KAG5636215.1"/>
    <property type="molecule type" value="Genomic_DNA"/>
</dbReference>
<proteinExistence type="predicted"/>
<organism evidence="2 3">
    <name type="scientific">Sphagnurus paluster</name>
    <dbReference type="NCBI Taxonomy" id="117069"/>
    <lineage>
        <taxon>Eukaryota</taxon>
        <taxon>Fungi</taxon>
        <taxon>Dikarya</taxon>
        <taxon>Basidiomycota</taxon>
        <taxon>Agaricomycotina</taxon>
        <taxon>Agaricomycetes</taxon>
        <taxon>Agaricomycetidae</taxon>
        <taxon>Agaricales</taxon>
        <taxon>Tricholomatineae</taxon>
        <taxon>Lyophyllaceae</taxon>
        <taxon>Sphagnurus</taxon>
    </lineage>
</organism>
<keyword evidence="3" id="KW-1185">Reference proteome</keyword>
<gene>
    <name evidence="2" type="ORF">H0H81_008773</name>
</gene>
<dbReference type="Proteomes" id="UP000717328">
    <property type="component" value="Unassembled WGS sequence"/>
</dbReference>
<dbReference type="AlphaFoldDB" id="A0A9P7FRZ5"/>
<evidence type="ECO:0000256" key="1">
    <source>
        <dbReference type="SAM" id="MobiDB-lite"/>
    </source>
</evidence>
<protein>
    <submittedName>
        <fullName evidence="2">Uncharacterized protein</fullName>
    </submittedName>
</protein>
<name>A0A9P7FRZ5_9AGAR</name>
<evidence type="ECO:0000313" key="2">
    <source>
        <dbReference type="EMBL" id="KAG5636215.1"/>
    </source>
</evidence>
<reference evidence="2" key="1">
    <citation type="submission" date="2021-02" db="EMBL/GenBank/DDBJ databases">
        <authorList>
            <person name="Nieuwenhuis M."/>
            <person name="Van De Peppel L.J.J."/>
        </authorList>
    </citation>
    <scope>NUCLEOTIDE SEQUENCE</scope>
    <source>
        <strain evidence="2">D49</strain>
    </source>
</reference>
<dbReference type="InterPro" id="IPR027796">
    <property type="entry name" value="OTT_1508_deam-like"/>
</dbReference>
<reference evidence="2" key="2">
    <citation type="submission" date="2021-10" db="EMBL/GenBank/DDBJ databases">
        <title>Phylogenomics reveals ancestral predisposition of the termite-cultivated fungus Termitomyces towards a domesticated lifestyle.</title>
        <authorList>
            <person name="Auxier B."/>
            <person name="Grum-Grzhimaylo A."/>
            <person name="Cardenas M.E."/>
            <person name="Lodge J.D."/>
            <person name="Laessoe T."/>
            <person name="Pedersen O."/>
            <person name="Smith M.E."/>
            <person name="Kuyper T.W."/>
            <person name="Franco-Molano E.A."/>
            <person name="Baroni T.J."/>
            <person name="Aanen D.K."/>
        </authorList>
    </citation>
    <scope>NUCLEOTIDE SEQUENCE</scope>
    <source>
        <strain evidence="2">D49</strain>
    </source>
</reference>
<accession>A0A9P7FRZ5</accession>
<sequence>MPPPMSLKRSRRSPATLRRGLDGLQLDILAGLRIVEKLGTGRPTNFDGVFALDQDLISSLNWISLFLESDSSIPYGDIAVAVSTERGHITLHLAKPNGQLPARDERERLAILMKTLRLSMKDDHLDRTLMHRRLTNIMSQHTLPEIFRKLERIGTVQGCTPEKNWQHFMDLIPIWLEVNPTGEVSRGFAALADEVQGNYLGRRLRPKTGYRGHHSMIDTMKSFIFHDQNKPLEKLNPKERSEFTSLVLRLSALMIQSTFFRDVVTPGARFHERLDHDDCPRIYEIARYSFGCESFVQFTMPYILTILGEEGVSQFIKASGGIVANWIVRSHRHPPRALYWASSPNIKVKHILGLNALALDNLEDHQYDQMAQRDEVSKLWTKGGAVTPILHSELQLIHYLEQRNISVAEKSVGMNQPPCWACYMYLGYMGTLARQTDPNAQGWRMSYTTGRARGSWMIPPGCPRKVLEQLLKKLDRRVHAAVEEYGFECLPEVMSVFHPGRPTALLMSPFFRLDSHLCAHTEEAPEHGSDTDMETQSTSDTTDCEAHP</sequence>
<dbReference type="OrthoDB" id="2867883at2759"/>
<evidence type="ECO:0000313" key="3">
    <source>
        <dbReference type="Proteomes" id="UP000717328"/>
    </source>
</evidence>
<feature type="region of interest" description="Disordered" evidence="1">
    <location>
        <begin position="522"/>
        <end position="548"/>
    </location>
</feature>
<comment type="caution">
    <text evidence="2">The sequence shown here is derived from an EMBL/GenBank/DDBJ whole genome shotgun (WGS) entry which is preliminary data.</text>
</comment>